<name>A0A9P5TZ03_9AGAR</name>
<evidence type="ECO:0000313" key="2">
    <source>
        <dbReference type="Proteomes" id="UP000772434"/>
    </source>
</evidence>
<keyword evidence="2" id="KW-1185">Reference proteome</keyword>
<gene>
    <name evidence="1" type="ORF">BDP27DRAFT_1429390</name>
</gene>
<evidence type="ECO:0000313" key="1">
    <source>
        <dbReference type="EMBL" id="KAF9061035.1"/>
    </source>
</evidence>
<dbReference type="Proteomes" id="UP000772434">
    <property type="component" value="Unassembled WGS sequence"/>
</dbReference>
<organism evidence="1 2">
    <name type="scientific">Rhodocollybia butyracea</name>
    <dbReference type="NCBI Taxonomy" id="206335"/>
    <lineage>
        <taxon>Eukaryota</taxon>
        <taxon>Fungi</taxon>
        <taxon>Dikarya</taxon>
        <taxon>Basidiomycota</taxon>
        <taxon>Agaricomycotina</taxon>
        <taxon>Agaricomycetes</taxon>
        <taxon>Agaricomycetidae</taxon>
        <taxon>Agaricales</taxon>
        <taxon>Marasmiineae</taxon>
        <taxon>Omphalotaceae</taxon>
        <taxon>Rhodocollybia</taxon>
    </lineage>
</organism>
<dbReference type="EMBL" id="JADNRY010000217">
    <property type="protein sequence ID" value="KAF9061035.1"/>
    <property type="molecule type" value="Genomic_DNA"/>
</dbReference>
<dbReference type="AlphaFoldDB" id="A0A9P5TZ03"/>
<reference evidence="1" key="1">
    <citation type="submission" date="2020-11" db="EMBL/GenBank/DDBJ databases">
        <authorList>
            <consortium name="DOE Joint Genome Institute"/>
            <person name="Ahrendt S."/>
            <person name="Riley R."/>
            <person name="Andreopoulos W."/>
            <person name="Labutti K."/>
            <person name="Pangilinan J."/>
            <person name="Ruiz-Duenas F.J."/>
            <person name="Barrasa J.M."/>
            <person name="Sanchez-Garcia M."/>
            <person name="Camarero S."/>
            <person name="Miyauchi S."/>
            <person name="Serrano A."/>
            <person name="Linde D."/>
            <person name="Babiker R."/>
            <person name="Drula E."/>
            <person name="Ayuso-Fernandez I."/>
            <person name="Pacheco R."/>
            <person name="Padilla G."/>
            <person name="Ferreira P."/>
            <person name="Barriuso J."/>
            <person name="Kellner H."/>
            <person name="Castanera R."/>
            <person name="Alfaro M."/>
            <person name="Ramirez L."/>
            <person name="Pisabarro A.G."/>
            <person name="Kuo A."/>
            <person name="Tritt A."/>
            <person name="Lipzen A."/>
            <person name="He G."/>
            <person name="Yan M."/>
            <person name="Ng V."/>
            <person name="Cullen D."/>
            <person name="Martin F."/>
            <person name="Rosso M.-N."/>
            <person name="Henrissat B."/>
            <person name="Hibbett D."/>
            <person name="Martinez A.T."/>
            <person name="Grigoriev I.V."/>
        </authorList>
    </citation>
    <scope>NUCLEOTIDE SEQUENCE</scope>
    <source>
        <strain evidence="1">AH 40177</strain>
    </source>
</reference>
<sequence length="123" mass="13748">MGPKKVADKHMGELKCYLFEHLLDCPADEYTWPPAKTVGIQLDRYTKIQCIFDLLEKRKWRGSQGWFKIPMSEAGNTSLAGYTFVQDNILQILSVGATTVGDANTYAVQIAQKLPAVNLECPP</sequence>
<protein>
    <submittedName>
        <fullName evidence="1">Uncharacterized protein</fullName>
    </submittedName>
</protein>
<comment type="caution">
    <text evidence="1">The sequence shown here is derived from an EMBL/GenBank/DDBJ whole genome shotgun (WGS) entry which is preliminary data.</text>
</comment>
<accession>A0A9P5TZ03</accession>
<proteinExistence type="predicted"/>